<accession>A0ABS6RXI9</accession>
<evidence type="ECO:0000313" key="3">
    <source>
        <dbReference type="Proteomes" id="UP001196980"/>
    </source>
</evidence>
<keyword evidence="1" id="KW-0472">Membrane</keyword>
<proteinExistence type="predicted"/>
<comment type="caution">
    <text evidence="2">The sequence shown here is derived from an EMBL/GenBank/DDBJ whole genome shotgun (WGS) entry which is preliminary data.</text>
</comment>
<dbReference type="EMBL" id="JABXWD010000077">
    <property type="protein sequence ID" value="MBV6341152.1"/>
    <property type="molecule type" value="Genomic_DNA"/>
</dbReference>
<protein>
    <submittedName>
        <fullName evidence="2">Uncharacterized protein</fullName>
    </submittedName>
</protein>
<keyword evidence="1" id="KW-0812">Transmembrane</keyword>
<name>A0ABS6RXI9_9BACT</name>
<evidence type="ECO:0000256" key="1">
    <source>
        <dbReference type="SAM" id="Phobius"/>
    </source>
</evidence>
<feature type="transmembrane region" description="Helical" evidence="1">
    <location>
        <begin position="20"/>
        <end position="45"/>
    </location>
</feature>
<evidence type="ECO:0000313" key="2">
    <source>
        <dbReference type="EMBL" id="MBV6341152.1"/>
    </source>
</evidence>
<keyword evidence="3" id="KW-1185">Reference proteome</keyword>
<dbReference type="RefSeq" id="WP_218251777.1">
    <property type="nucleotide sequence ID" value="NZ_JABXWD010000077.1"/>
</dbReference>
<organism evidence="2 3">
    <name type="scientific">Candidatus Magnetobacterium casense</name>
    <dbReference type="NCBI Taxonomy" id="1455061"/>
    <lineage>
        <taxon>Bacteria</taxon>
        <taxon>Pseudomonadati</taxon>
        <taxon>Nitrospirota</taxon>
        <taxon>Thermodesulfovibrionia</taxon>
        <taxon>Thermodesulfovibrionales</taxon>
        <taxon>Candidatus Magnetobacteriaceae</taxon>
        <taxon>Candidatus Magnetobacterium</taxon>
    </lineage>
</organism>
<keyword evidence="1" id="KW-1133">Transmembrane helix</keyword>
<reference evidence="2 3" key="1">
    <citation type="journal article" date="2020" name="J Geophys Res Biogeosci">
        <title>Magnetotaxis as an Adaptation to Enable Bacterial Shuttling of Microbial Sulfur and Sulfur Cycling Across Aquatic Oxic#Anoxic Interfaces.</title>
        <authorList>
            <person name="Li J."/>
            <person name="Liu P."/>
            <person name="Wang J."/>
            <person name="Roberts A.P."/>
            <person name="Pan Y."/>
        </authorList>
    </citation>
    <scope>NUCLEOTIDE SEQUENCE [LARGE SCALE GENOMIC DNA]</scope>
    <source>
        <strain evidence="2 3">MYR-1_YQ</strain>
    </source>
</reference>
<gene>
    <name evidence="2" type="ORF">HWQ67_06095</name>
</gene>
<dbReference type="Proteomes" id="UP001196980">
    <property type="component" value="Unassembled WGS sequence"/>
</dbReference>
<sequence length="213" mass="24592">MAMETEEIGFWNRLRKKALYLAPFSEIMIGILGVLLTVLSIIIAIEIYEYQKKQDTLNSDLSSIVSVNSILSLLKDKEINCKTGSFDLDIITIAERAMEKYIKNDDAYKQFIRNKYIQPCYMNGMSEGFQDPRSAELNQSLLKAAEKSYNDKHYSSSAFYYKLALIQVHGEGFPNQPKLKDAEDKIETNPKKASELFEESYNKVKMYLLYISW</sequence>